<comment type="caution">
    <text evidence="1">The sequence shown here is derived from an EMBL/GenBank/DDBJ whole genome shotgun (WGS) entry which is preliminary data.</text>
</comment>
<evidence type="ECO:0000313" key="2">
    <source>
        <dbReference type="Proteomes" id="UP000075683"/>
    </source>
</evidence>
<gene>
    <name evidence="1" type="ORF">B4135_2635</name>
</gene>
<sequence>MGVRGFKKDRALRTVIIKRSTVGGPGRRTWIQRMIGSGRC</sequence>
<reference evidence="1 2" key="1">
    <citation type="submission" date="2016-01" db="EMBL/GenBank/DDBJ databases">
        <title>Draft Genome Sequences of Seven Thermophilic Sporeformers Isolated from Foods.</title>
        <authorList>
            <person name="Berendsen E.M."/>
            <person name="Wells-Bennik M.H."/>
            <person name="Krawcyk A.O."/>
            <person name="De Jong A."/>
            <person name="Holsappel S."/>
            <person name="Eijlander R.T."/>
            <person name="Kuipers O.P."/>
        </authorList>
    </citation>
    <scope>NUCLEOTIDE SEQUENCE [LARGE SCALE GENOMIC DNA]</scope>
    <source>
        <strain evidence="1 2">B4135</strain>
    </source>
</reference>
<protein>
    <submittedName>
        <fullName evidence="1">Uncharacterized protein</fullName>
    </submittedName>
</protein>
<organism evidence="1 2">
    <name type="scientific">Caldibacillus debilis</name>
    <dbReference type="NCBI Taxonomy" id="301148"/>
    <lineage>
        <taxon>Bacteria</taxon>
        <taxon>Bacillati</taxon>
        <taxon>Bacillota</taxon>
        <taxon>Bacilli</taxon>
        <taxon>Bacillales</taxon>
        <taxon>Bacillaceae</taxon>
        <taxon>Caldibacillus</taxon>
    </lineage>
</organism>
<accession>A0A150LVH2</accession>
<dbReference type="AlphaFoldDB" id="A0A150LVH2"/>
<evidence type="ECO:0000313" key="1">
    <source>
        <dbReference type="EMBL" id="KYD16126.1"/>
    </source>
</evidence>
<dbReference type="Proteomes" id="UP000075683">
    <property type="component" value="Unassembled WGS sequence"/>
</dbReference>
<name>A0A150LVH2_9BACI</name>
<proteinExistence type="predicted"/>
<dbReference type="EMBL" id="LQYT01000065">
    <property type="protein sequence ID" value="KYD16126.1"/>
    <property type="molecule type" value="Genomic_DNA"/>
</dbReference>
<dbReference type="STRING" id="301148.B4135_2635"/>